<proteinExistence type="predicted"/>
<sequence>MDYQTLLNIGLTLISSVTGWFARELWSAVKELKADLAKLKEDLPKSYVAKDDYKDDIRELKDMINKIFDKLDNKSDKT</sequence>
<protein>
    <submittedName>
        <fullName evidence="2">Uncharacterized protein</fullName>
    </submittedName>
</protein>
<organism evidence="2">
    <name type="scientific">uncultured Caudovirales phage</name>
    <dbReference type="NCBI Taxonomy" id="2100421"/>
    <lineage>
        <taxon>Viruses</taxon>
        <taxon>Duplodnaviria</taxon>
        <taxon>Heunggongvirae</taxon>
        <taxon>Uroviricota</taxon>
        <taxon>Caudoviricetes</taxon>
        <taxon>Peduoviridae</taxon>
        <taxon>Maltschvirus</taxon>
        <taxon>Maltschvirus maltsch</taxon>
    </lineage>
</organism>
<accession>A0A6J5LD86</accession>
<evidence type="ECO:0000313" key="2">
    <source>
        <dbReference type="EMBL" id="CAB4131945.1"/>
    </source>
</evidence>
<dbReference type="EMBL" id="LR796254">
    <property type="protein sequence ID" value="CAB4131945.1"/>
    <property type="molecule type" value="Genomic_DNA"/>
</dbReference>
<gene>
    <name evidence="2" type="ORF">UFOVP135_31</name>
</gene>
<reference evidence="2" key="1">
    <citation type="submission" date="2020-04" db="EMBL/GenBank/DDBJ databases">
        <authorList>
            <person name="Chiriac C."/>
            <person name="Salcher M."/>
            <person name="Ghai R."/>
            <person name="Kavagutti S V."/>
        </authorList>
    </citation>
    <scope>NUCLEOTIDE SEQUENCE</scope>
</reference>
<feature type="coiled-coil region" evidence="1">
    <location>
        <begin position="22"/>
        <end position="77"/>
    </location>
</feature>
<name>A0A6J5LD86_9CAUD</name>
<evidence type="ECO:0000256" key="1">
    <source>
        <dbReference type="SAM" id="Coils"/>
    </source>
</evidence>
<keyword evidence="1" id="KW-0175">Coiled coil</keyword>